<keyword evidence="3" id="KW-1185">Reference proteome</keyword>
<organism evidence="2 3">
    <name type="scientific">Tanacetum coccineum</name>
    <dbReference type="NCBI Taxonomy" id="301880"/>
    <lineage>
        <taxon>Eukaryota</taxon>
        <taxon>Viridiplantae</taxon>
        <taxon>Streptophyta</taxon>
        <taxon>Embryophyta</taxon>
        <taxon>Tracheophyta</taxon>
        <taxon>Spermatophyta</taxon>
        <taxon>Magnoliopsida</taxon>
        <taxon>eudicotyledons</taxon>
        <taxon>Gunneridae</taxon>
        <taxon>Pentapetalae</taxon>
        <taxon>asterids</taxon>
        <taxon>campanulids</taxon>
        <taxon>Asterales</taxon>
        <taxon>Asteraceae</taxon>
        <taxon>Asteroideae</taxon>
        <taxon>Anthemideae</taxon>
        <taxon>Anthemidinae</taxon>
        <taxon>Tanacetum</taxon>
    </lineage>
</organism>
<evidence type="ECO:0000313" key="2">
    <source>
        <dbReference type="EMBL" id="GJS69898.1"/>
    </source>
</evidence>
<proteinExistence type="predicted"/>
<feature type="transmembrane region" description="Helical" evidence="1">
    <location>
        <begin position="64"/>
        <end position="87"/>
    </location>
</feature>
<comment type="caution">
    <text evidence="2">The sequence shown here is derived from an EMBL/GenBank/DDBJ whole genome shotgun (WGS) entry which is preliminary data.</text>
</comment>
<dbReference type="EMBL" id="BQNB010009896">
    <property type="protein sequence ID" value="GJS69898.1"/>
    <property type="molecule type" value="Genomic_DNA"/>
</dbReference>
<dbReference type="Proteomes" id="UP001151760">
    <property type="component" value="Unassembled WGS sequence"/>
</dbReference>
<keyword evidence="1" id="KW-0812">Transmembrane</keyword>
<keyword evidence="1" id="KW-1133">Transmembrane helix</keyword>
<dbReference type="InterPro" id="IPR029006">
    <property type="entry name" value="ADF-H/Gelsolin-like_dom_sf"/>
</dbReference>
<reference evidence="2" key="2">
    <citation type="submission" date="2022-01" db="EMBL/GenBank/DDBJ databases">
        <authorList>
            <person name="Yamashiro T."/>
            <person name="Shiraishi A."/>
            <person name="Satake H."/>
            <person name="Nakayama K."/>
        </authorList>
    </citation>
    <scope>NUCLEOTIDE SEQUENCE</scope>
</reference>
<dbReference type="Gene3D" id="3.40.20.10">
    <property type="entry name" value="Severin"/>
    <property type="match status" value="1"/>
</dbReference>
<evidence type="ECO:0000256" key="1">
    <source>
        <dbReference type="SAM" id="Phobius"/>
    </source>
</evidence>
<sequence length="98" mass="10979">MKFHLVIPSWGGCDNWLGKDTSQDEAGAVALKTVELDAAIEGHSFQYREEFVNNELLLSMLFELHVAFCYWLGILNNGILFAGSVILRRISTTTDSIE</sequence>
<accession>A0ABQ4XWW1</accession>
<evidence type="ECO:0000313" key="3">
    <source>
        <dbReference type="Proteomes" id="UP001151760"/>
    </source>
</evidence>
<gene>
    <name evidence="2" type="ORF">Tco_0702739</name>
</gene>
<protein>
    <submittedName>
        <fullName evidence="2">Villin-4-like protein</fullName>
    </submittedName>
</protein>
<reference evidence="2" key="1">
    <citation type="journal article" date="2022" name="Int. J. Mol. Sci.">
        <title>Draft Genome of Tanacetum Coccineum: Genomic Comparison of Closely Related Tanacetum-Family Plants.</title>
        <authorList>
            <person name="Yamashiro T."/>
            <person name="Shiraishi A."/>
            <person name="Nakayama K."/>
            <person name="Satake H."/>
        </authorList>
    </citation>
    <scope>NUCLEOTIDE SEQUENCE</scope>
</reference>
<name>A0ABQ4XWW1_9ASTR</name>
<keyword evidence="1" id="KW-0472">Membrane</keyword>